<sequence length="388" mass="43782">MTDQRMLLLVLIVIYLSECFIWIGFGAVAFRTGWRRFRPVDPPTFPGNDRGGWAMLNPFPPFGEVFVCHQWPVVVTPEQVGPQTGQSINFRERPATESLELPWVAAGKLEGNGSKLSLGGEPMMRLPDEAAAEHFRKVLARLAKVSPDQRPEQISRAIRTAFDTAAIEKRLDEYWRLTSLLRTLSLLFFGLLFLLLPISIYLERFADTVYRVLPMLLLTWVAVMFFYFRAHRRLMPADRLVRWKGLVTMVFAPTAAIRASDAVSRHLLTGFDPVAVGAVLLDDKTFAEFATRILQDLRIPLPARKSDNRNGAADPAKSDELATAFRARLTDEVVVLMRKRRVDIDALLGPPTPADPALRSYCPRCRLEYLVETGTCRDCGERPLVQLG</sequence>
<evidence type="ECO:0000256" key="1">
    <source>
        <dbReference type="SAM" id="Phobius"/>
    </source>
</evidence>
<accession>A0A7M2WUM3</accession>
<dbReference type="KEGG" id="hbs:IPV69_22000"/>
<keyword evidence="1" id="KW-0472">Membrane</keyword>
<protein>
    <submittedName>
        <fullName evidence="2">Uncharacterized protein</fullName>
    </submittedName>
</protein>
<gene>
    <name evidence="2" type="ORF">IPV69_22000</name>
</gene>
<name>A0A7M2WUM3_9BACT</name>
<keyword evidence="1" id="KW-0812">Transmembrane</keyword>
<reference evidence="2 3" key="1">
    <citation type="submission" date="2020-10" db="EMBL/GenBank/DDBJ databases">
        <title>Wide distribution of Phycisphaera-like planctomycetes from WD2101 soil group in peatlands and genome analysis of the first cultivated representative.</title>
        <authorList>
            <person name="Dedysh S.N."/>
            <person name="Beletsky A.V."/>
            <person name="Ivanova A."/>
            <person name="Kulichevskaya I.S."/>
            <person name="Suzina N.E."/>
            <person name="Philippov D.A."/>
            <person name="Rakitin A.L."/>
            <person name="Mardanov A.V."/>
            <person name="Ravin N.V."/>
        </authorList>
    </citation>
    <scope>NUCLEOTIDE SEQUENCE [LARGE SCALE GENOMIC DNA]</scope>
    <source>
        <strain evidence="2 3">M1803</strain>
    </source>
</reference>
<evidence type="ECO:0000313" key="2">
    <source>
        <dbReference type="EMBL" id="QOV88872.1"/>
    </source>
</evidence>
<keyword evidence="1" id="KW-1133">Transmembrane helix</keyword>
<feature type="transmembrane region" description="Helical" evidence="1">
    <location>
        <begin position="208"/>
        <end position="228"/>
    </location>
</feature>
<keyword evidence="3" id="KW-1185">Reference proteome</keyword>
<feature type="transmembrane region" description="Helical" evidence="1">
    <location>
        <begin position="6"/>
        <end position="30"/>
    </location>
</feature>
<dbReference type="RefSeq" id="WP_206291880.1">
    <property type="nucleotide sequence ID" value="NZ_CP063458.1"/>
</dbReference>
<organism evidence="2 3">
    <name type="scientific">Humisphaera borealis</name>
    <dbReference type="NCBI Taxonomy" id="2807512"/>
    <lineage>
        <taxon>Bacteria</taxon>
        <taxon>Pseudomonadati</taxon>
        <taxon>Planctomycetota</taxon>
        <taxon>Phycisphaerae</taxon>
        <taxon>Tepidisphaerales</taxon>
        <taxon>Tepidisphaeraceae</taxon>
        <taxon>Humisphaera</taxon>
    </lineage>
</organism>
<evidence type="ECO:0000313" key="3">
    <source>
        <dbReference type="Proteomes" id="UP000593765"/>
    </source>
</evidence>
<feature type="transmembrane region" description="Helical" evidence="1">
    <location>
        <begin position="179"/>
        <end position="202"/>
    </location>
</feature>
<dbReference type="AlphaFoldDB" id="A0A7M2WUM3"/>
<proteinExistence type="predicted"/>
<dbReference type="Proteomes" id="UP000593765">
    <property type="component" value="Chromosome"/>
</dbReference>
<dbReference type="EMBL" id="CP063458">
    <property type="protein sequence ID" value="QOV88872.1"/>
    <property type="molecule type" value="Genomic_DNA"/>
</dbReference>